<dbReference type="STRING" id="66969.Lwal_0944"/>
<dbReference type="InterPro" id="IPR009061">
    <property type="entry name" value="DNA-bd_dom_put_sf"/>
</dbReference>
<dbReference type="InterPro" id="IPR047057">
    <property type="entry name" value="MerR_fam"/>
</dbReference>
<dbReference type="Proteomes" id="UP000054729">
    <property type="component" value="Unassembled WGS sequence"/>
</dbReference>
<dbReference type="PROSITE" id="PS50937">
    <property type="entry name" value="HTH_MERR_2"/>
    <property type="match status" value="1"/>
</dbReference>
<dbReference type="OrthoDB" id="9802944at2"/>
<dbReference type="SUPFAM" id="SSF46955">
    <property type="entry name" value="Putative DNA-binding domain"/>
    <property type="match status" value="1"/>
</dbReference>
<proteinExistence type="predicted"/>
<dbReference type="PANTHER" id="PTHR30204">
    <property type="entry name" value="REDOX-CYCLING DRUG-SENSING TRANSCRIPTIONAL ACTIVATOR SOXR"/>
    <property type="match status" value="1"/>
</dbReference>
<evidence type="ECO:0000313" key="7">
    <source>
        <dbReference type="Proteomes" id="UP000054729"/>
    </source>
</evidence>
<sequence length="253" mass="30161">MPYTVKKLAGISGVSPRTLRFYDEIGLLKPAYYGDNQYRYYEEEQLLMLQQILFFRELGFPLTEIQEIISSHDFDKIDALNAHKSILQSNLERTETLIKTIDKTISHLRGNLIMRDVEMYDGFDPNKQQEHEKYMVDSGIITQKEIDDSWKNVRHWKKANWEQFKEEGEQLNLDLAKAMQNNLKPEDIVVQDLIRRHYAWVKHFWTPTKDSYSGLAQMYLDHPDFRTFYNRYHPNLVEYVVEAIKIFIKNELS</sequence>
<reference evidence="6 7" key="1">
    <citation type="submission" date="2015-11" db="EMBL/GenBank/DDBJ databases">
        <title>Genomic analysis of 38 Legionella species identifies large and diverse effector repertoires.</title>
        <authorList>
            <person name="Burstein D."/>
            <person name="Amaro F."/>
            <person name="Zusman T."/>
            <person name="Lifshitz Z."/>
            <person name="Cohen O."/>
            <person name="Gilbert J.A."/>
            <person name="Pupko T."/>
            <person name="Shuman H.A."/>
            <person name="Segal G."/>
        </authorList>
    </citation>
    <scope>NUCLEOTIDE SEQUENCE [LARGE SCALE GENOMIC DNA]</scope>
    <source>
        <strain evidence="6 7">ATCC 51914</strain>
    </source>
</reference>
<comment type="caution">
    <text evidence="6">The sequence shown here is derived from an EMBL/GenBank/DDBJ whole genome shotgun (WGS) entry which is preliminary data.</text>
</comment>
<protein>
    <submittedName>
        <fullName evidence="6">Mercury resistance transcriptional regulator SkgA</fullName>
    </submittedName>
</protein>
<dbReference type="PANTHER" id="PTHR30204:SF90">
    <property type="entry name" value="HTH-TYPE TRANSCRIPTIONAL ACTIVATOR MTA"/>
    <property type="match status" value="1"/>
</dbReference>
<keyword evidence="1" id="KW-0805">Transcription regulation</keyword>
<organism evidence="6 7">
    <name type="scientific">Legionella waltersii</name>
    <dbReference type="NCBI Taxonomy" id="66969"/>
    <lineage>
        <taxon>Bacteria</taxon>
        <taxon>Pseudomonadati</taxon>
        <taxon>Pseudomonadota</taxon>
        <taxon>Gammaproteobacteria</taxon>
        <taxon>Legionellales</taxon>
        <taxon>Legionellaceae</taxon>
        <taxon>Legionella</taxon>
    </lineage>
</organism>
<dbReference type="InterPro" id="IPR000551">
    <property type="entry name" value="MerR-type_HTH_dom"/>
</dbReference>
<dbReference type="SMART" id="SM00422">
    <property type="entry name" value="HTH_MERR"/>
    <property type="match status" value="1"/>
</dbReference>
<dbReference type="Pfam" id="PF07739">
    <property type="entry name" value="TipAS"/>
    <property type="match status" value="1"/>
</dbReference>
<evidence type="ECO:0000256" key="1">
    <source>
        <dbReference type="ARBA" id="ARBA00023015"/>
    </source>
</evidence>
<accession>A0A0W1AMR9</accession>
<evidence type="ECO:0000313" key="6">
    <source>
        <dbReference type="EMBL" id="KTD82467.1"/>
    </source>
</evidence>
<evidence type="ECO:0000256" key="2">
    <source>
        <dbReference type="ARBA" id="ARBA00023125"/>
    </source>
</evidence>
<dbReference type="PATRIC" id="fig|66969.6.peg.1023"/>
<keyword evidence="4" id="KW-0804">Transcription</keyword>
<name>A0A0W1AMR9_9GAMM</name>
<dbReference type="Pfam" id="PF13411">
    <property type="entry name" value="MerR_1"/>
    <property type="match status" value="1"/>
</dbReference>
<dbReference type="Gene3D" id="1.10.490.50">
    <property type="entry name" value="Antibiotic binding domain of TipA-like multidrug resistance regulators"/>
    <property type="match status" value="1"/>
</dbReference>
<dbReference type="CDD" id="cd01106">
    <property type="entry name" value="HTH_TipAL-Mta"/>
    <property type="match status" value="1"/>
</dbReference>
<keyword evidence="7" id="KW-1185">Reference proteome</keyword>
<keyword evidence="2" id="KW-0238">DNA-binding</keyword>
<dbReference type="EMBL" id="LNZB01000015">
    <property type="protein sequence ID" value="KTD82467.1"/>
    <property type="molecule type" value="Genomic_DNA"/>
</dbReference>
<dbReference type="PRINTS" id="PR00040">
    <property type="entry name" value="HTHMERR"/>
</dbReference>
<evidence type="ECO:0000256" key="3">
    <source>
        <dbReference type="ARBA" id="ARBA00023159"/>
    </source>
</evidence>
<dbReference type="GO" id="GO:0003677">
    <property type="term" value="F:DNA binding"/>
    <property type="evidence" value="ECO:0007669"/>
    <property type="project" value="UniProtKB-KW"/>
</dbReference>
<dbReference type="Gene3D" id="1.10.1660.10">
    <property type="match status" value="1"/>
</dbReference>
<dbReference type="GO" id="GO:0003700">
    <property type="term" value="F:DNA-binding transcription factor activity"/>
    <property type="evidence" value="ECO:0007669"/>
    <property type="project" value="InterPro"/>
</dbReference>
<dbReference type="AlphaFoldDB" id="A0A0W1AMR9"/>
<feature type="domain" description="HTH merR-type" evidence="5">
    <location>
        <begin position="1"/>
        <end position="71"/>
    </location>
</feature>
<dbReference type="RefSeq" id="WP_058479742.1">
    <property type="nucleotide sequence ID" value="NZ_CAAAIQ010000035.1"/>
</dbReference>
<dbReference type="SUPFAM" id="SSF89082">
    <property type="entry name" value="Antibiotic binding domain of TipA-like multidrug resistance regulators"/>
    <property type="match status" value="1"/>
</dbReference>
<evidence type="ECO:0000256" key="4">
    <source>
        <dbReference type="ARBA" id="ARBA00023163"/>
    </source>
</evidence>
<dbReference type="InterPro" id="IPR012925">
    <property type="entry name" value="TipAS_dom"/>
</dbReference>
<gene>
    <name evidence="6" type="ORF">Lwal_0944</name>
</gene>
<dbReference type="InterPro" id="IPR036244">
    <property type="entry name" value="TipA-like_antibiotic-bd"/>
</dbReference>
<evidence type="ECO:0000259" key="5">
    <source>
        <dbReference type="PROSITE" id="PS50937"/>
    </source>
</evidence>
<keyword evidence="3" id="KW-0010">Activator</keyword>